<evidence type="ECO:0000256" key="4">
    <source>
        <dbReference type="ARBA" id="ARBA00022692"/>
    </source>
</evidence>
<evidence type="ECO:0000313" key="9">
    <source>
        <dbReference type="Proteomes" id="UP001183629"/>
    </source>
</evidence>
<comment type="subcellular location">
    <subcellularLocation>
        <location evidence="1">Cell membrane</location>
        <topology evidence="1">Multi-pass membrane protein</topology>
    </subcellularLocation>
</comment>
<dbReference type="Pfam" id="PF07681">
    <property type="entry name" value="DoxX"/>
    <property type="match status" value="1"/>
</dbReference>
<keyword evidence="4 7" id="KW-0812">Transmembrane</keyword>
<feature type="transmembrane region" description="Helical" evidence="7">
    <location>
        <begin position="12"/>
        <end position="30"/>
    </location>
</feature>
<evidence type="ECO:0000256" key="7">
    <source>
        <dbReference type="SAM" id="Phobius"/>
    </source>
</evidence>
<gene>
    <name evidence="8" type="ORF">J2S44_006184</name>
</gene>
<comment type="caution">
    <text evidence="8">The sequence shown here is derived from an EMBL/GenBank/DDBJ whole genome shotgun (WGS) entry which is preliminary data.</text>
</comment>
<feature type="transmembrane region" description="Helical" evidence="7">
    <location>
        <begin position="42"/>
        <end position="60"/>
    </location>
</feature>
<evidence type="ECO:0000256" key="1">
    <source>
        <dbReference type="ARBA" id="ARBA00004651"/>
    </source>
</evidence>
<proteinExistence type="inferred from homology"/>
<evidence type="ECO:0000256" key="6">
    <source>
        <dbReference type="ARBA" id="ARBA00023136"/>
    </source>
</evidence>
<evidence type="ECO:0000256" key="2">
    <source>
        <dbReference type="ARBA" id="ARBA00006679"/>
    </source>
</evidence>
<evidence type="ECO:0000313" key="8">
    <source>
        <dbReference type="EMBL" id="MDR7325934.1"/>
    </source>
</evidence>
<organism evidence="8 9">
    <name type="scientific">Catenuloplanes niger</name>
    <dbReference type="NCBI Taxonomy" id="587534"/>
    <lineage>
        <taxon>Bacteria</taxon>
        <taxon>Bacillati</taxon>
        <taxon>Actinomycetota</taxon>
        <taxon>Actinomycetes</taxon>
        <taxon>Micromonosporales</taxon>
        <taxon>Micromonosporaceae</taxon>
        <taxon>Catenuloplanes</taxon>
    </lineage>
</organism>
<dbReference type="PANTHER" id="PTHR33452:SF1">
    <property type="entry name" value="INNER MEMBRANE PROTEIN YPHA-RELATED"/>
    <property type="match status" value="1"/>
</dbReference>
<dbReference type="Proteomes" id="UP001183629">
    <property type="component" value="Unassembled WGS sequence"/>
</dbReference>
<dbReference type="PANTHER" id="PTHR33452">
    <property type="entry name" value="OXIDOREDUCTASE CATD-RELATED"/>
    <property type="match status" value="1"/>
</dbReference>
<keyword evidence="6 7" id="KW-0472">Membrane</keyword>
<reference evidence="8 9" key="1">
    <citation type="submission" date="2023-07" db="EMBL/GenBank/DDBJ databases">
        <title>Sequencing the genomes of 1000 actinobacteria strains.</title>
        <authorList>
            <person name="Klenk H.-P."/>
        </authorList>
    </citation>
    <scope>NUCLEOTIDE SEQUENCE [LARGE SCALE GENOMIC DNA]</scope>
    <source>
        <strain evidence="8 9">DSM 44711</strain>
    </source>
</reference>
<feature type="transmembrane region" description="Helical" evidence="7">
    <location>
        <begin position="67"/>
        <end position="92"/>
    </location>
</feature>
<dbReference type="InterPro" id="IPR051907">
    <property type="entry name" value="DoxX-like_oxidoreductase"/>
</dbReference>
<dbReference type="AlphaFoldDB" id="A0AAE4CYJ6"/>
<accession>A0AAE4CYJ6</accession>
<dbReference type="EMBL" id="JAVDYC010000001">
    <property type="protein sequence ID" value="MDR7325934.1"/>
    <property type="molecule type" value="Genomic_DNA"/>
</dbReference>
<evidence type="ECO:0000256" key="3">
    <source>
        <dbReference type="ARBA" id="ARBA00022475"/>
    </source>
</evidence>
<dbReference type="RefSeq" id="WP_310421045.1">
    <property type="nucleotide sequence ID" value="NZ_JAVDYC010000001.1"/>
</dbReference>
<name>A0AAE4CYJ6_9ACTN</name>
<keyword evidence="5 7" id="KW-1133">Transmembrane helix</keyword>
<protein>
    <submittedName>
        <fullName evidence="8">Oxidoreductase</fullName>
    </submittedName>
</protein>
<dbReference type="GO" id="GO:0005886">
    <property type="term" value="C:plasma membrane"/>
    <property type="evidence" value="ECO:0007669"/>
    <property type="project" value="UniProtKB-SubCell"/>
</dbReference>
<sequence length="148" mass="15790">MNNRLFRDIAVLIARTVLGVIFIAHGWQMYAGMGVETMISNFGQAGIPLPALAVWFALIVQIIGGAMLIAGLAVQVLGILLCLNMLGAVWFVHLENGLLVSDDGYEFVLTLAVLSLLLSAIGAGAFSLDRFIVPRLTALRPSAERVPG</sequence>
<dbReference type="InterPro" id="IPR032808">
    <property type="entry name" value="DoxX"/>
</dbReference>
<feature type="transmembrane region" description="Helical" evidence="7">
    <location>
        <begin position="104"/>
        <end position="126"/>
    </location>
</feature>
<keyword evidence="9" id="KW-1185">Reference proteome</keyword>
<keyword evidence="3" id="KW-1003">Cell membrane</keyword>
<comment type="similarity">
    <text evidence="2">Belongs to the DoxX family.</text>
</comment>
<evidence type="ECO:0000256" key="5">
    <source>
        <dbReference type="ARBA" id="ARBA00022989"/>
    </source>
</evidence>